<organism evidence="4 5">
    <name type="scientific">Nannochloropsis gaditana</name>
    <dbReference type="NCBI Taxonomy" id="72520"/>
    <lineage>
        <taxon>Eukaryota</taxon>
        <taxon>Sar</taxon>
        <taxon>Stramenopiles</taxon>
        <taxon>Ochrophyta</taxon>
        <taxon>Eustigmatophyceae</taxon>
        <taxon>Eustigmatales</taxon>
        <taxon>Monodopsidaceae</taxon>
        <taxon>Nannochloropsis</taxon>
    </lineage>
</organism>
<comment type="similarity">
    <text evidence="1">Belongs to the NodU/CmcH family.</text>
</comment>
<sequence>MKLMDGAWLLTIMTWSYFMPGFAAFLHRHTHSVKVDCLIAKHMQGWTFSHFGRFLKVPCRINTGLQLMKRDELILGINKYSHDVSCAIVSAKTGDLLFMTEKERVVRRKHAAGDCADLVEFALASIQHEIDDVKMVIQQNHHWRVAHFEERLPWACALEHYPPSYMEEASTFASLNPSCRHELSHHLAHAWSVFPQAPFERGLIVVMDGMGEQQKSMALGLRDEDFGYTSDLYLPRHAKFMQVPAKLDPLLDYREAESAYYFDGDNLTLVFKRYTMEASPSELYNHGFENMESIGAVYSRISSHIFGDWNACGKVMGLSSFGNADEAARLPRFMEGNLASETFRIDWKALHSLPQANEWHEEDEKKTKCYAHIARRVQEDLENVAMSWIRYLKQATGAANLCICGGVGQNSVLNGRIIRELGFEDVFIPPYPGDEGISIGCALWGFAAATAAGGFAVSSSRHRGSVMAVRPARRYRPLSPYQGKAYSEEDIEIGALATWSPFLHIERKRDMSTVVNATAHALADGKIVAWFQGRSECGPRALGHRSLLADPRNASMHAYMNKVKKREAFRPFAPSVLAEAVSDWFEVGFQGKAGTLPEEDSSKSPFMSCTLPVSVSRRNRVPAICHVDGTARLQTVRLDDDLWYYRLLKAFFELTGVPMLLNTSFNTLRAEPIVETPSDAIRSFLATEGAIDMLVMGCFLVKRRPFPLDASNVDYALCVVCKAEGVVLEEVICDAETGSAHSVRVARGSEDGTPQWIELEGGELDLVVWQFVDGFSPIADIMDSVLEHLQDEENDTGFHEGDVVASFRRLYSLQLILFKE</sequence>
<evidence type="ECO:0000256" key="1">
    <source>
        <dbReference type="ARBA" id="ARBA00006129"/>
    </source>
</evidence>
<dbReference type="CDD" id="cd24033">
    <property type="entry name" value="ASKHA_NBD_NodU_CmcH-like_N"/>
    <property type="match status" value="1"/>
</dbReference>
<dbReference type="OrthoDB" id="414294at2759"/>
<feature type="domain" description="Carbamoyltransferase" evidence="2">
    <location>
        <begin position="184"/>
        <end position="443"/>
    </location>
</feature>
<gene>
    <name evidence="4" type="ORF">Naga_100022g64</name>
</gene>
<keyword evidence="4" id="KW-0808">Transferase</keyword>
<dbReference type="GO" id="GO:0016740">
    <property type="term" value="F:transferase activity"/>
    <property type="evidence" value="ECO:0007669"/>
    <property type="project" value="UniProtKB-KW"/>
</dbReference>
<name>W7TRB5_9STRA</name>
<dbReference type="InterPro" id="IPR031730">
    <property type="entry name" value="Carbam_trans_C"/>
</dbReference>
<dbReference type="Pfam" id="PF02543">
    <property type="entry name" value="Carbam_trans_N"/>
    <property type="match status" value="1"/>
</dbReference>
<evidence type="ECO:0000259" key="2">
    <source>
        <dbReference type="Pfam" id="PF02543"/>
    </source>
</evidence>
<dbReference type="PANTHER" id="PTHR34847">
    <property type="entry name" value="NODULATION PROTEIN U"/>
    <property type="match status" value="1"/>
</dbReference>
<keyword evidence="5" id="KW-1185">Reference proteome</keyword>
<comment type="caution">
    <text evidence="4">The sequence shown here is derived from an EMBL/GenBank/DDBJ whole genome shotgun (WGS) entry which is preliminary data.</text>
</comment>
<protein>
    <submittedName>
        <fullName evidence="4">Carbamoyltransferase</fullName>
    </submittedName>
</protein>
<reference evidence="4 5" key="1">
    <citation type="journal article" date="2014" name="Mol. Plant">
        <title>Chromosome Scale Genome Assembly and Transcriptome Profiling of Nannochloropsis gaditana in Nitrogen Depletion.</title>
        <authorList>
            <person name="Corteggiani Carpinelli E."/>
            <person name="Telatin A."/>
            <person name="Vitulo N."/>
            <person name="Forcato C."/>
            <person name="D'Angelo M."/>
            <person name="Schiavon R."/>
            <person name="Vezzi A."/>
            <person name="Giacometti G.M."/>
            <person name="Morosinotto T."/>
            <person name="Valle G."/>
        </authorList>
    </citation>
    <scope>NUCLEOTIDE SEQUENCE [LARGE SCALE GENOMIC DNA]</scope>
    <source>
        <strain evidence="4 5">B-31</strain>
    </source>
</reference>
<dbReference type="InterPro" id="IPR051338">
    <property type="entry name" value="NodU/CmcH_Carbamoyltrnsfr"/>
</dbReference>
<dbReference type="SUPFAM" id="SSF53067">
    <property type="entry name" value="Actin-like ATPase domain"/>
    <property type="match status" value="1"/>
</dbReference>
<dbReference type="Gene3D" id="3.90.870.20">
    <property type="entry name" value="Carbamoyltransferase, C-terminal domain"/>
    <property type="match status" value="1"/>
</dbReference>
<dbReference type="EMBL" id="AZIL01000117">
    <property type="protein sequence ID" value="EWM29780.1"/>
    <property type="molecule type" value="Genomic_DNA"/>
</dbReference>
<dbReference type="AlphaFoldDB" id="W7TRB5"/>
<proteinExistence type="inferred from homology"/>
<evidence type="ECO:0000313" key="4">
    <source>
        <dbReference type="EMBL" id="EWM29780.1"/>
    </source>
</evidence>
<feature type="domain" description="Carbamoyltransferase C-terminal" evidence="3">
    <location>
        <begin position="519"/>
        <end position="703"/>
    </location>
</feature>
<dbReference type="PANTHER" id="PTHR34847:SF1">
    <property type="entry name" value="NODULATION PROTEIN U"/>
    <property type="match status" value="1"/>
</dbReference>
<evidence type="ECO:0000313" key="5">
    <source>
        <dbReference type="Proteomes" id="UP000019335"/>
    </source>
</evidence>
<accession>W7TRB5</accession>
<dbReference type="Pfam" id="PF16861">
    <property type="entry name" value="Carbam_trans_C"/>
    <property type="match status" value="1"/>
</dbReference>
<dbReference type="InterPro" id="IPR038152">
    <property type="entry name" value="Carbam_trans_C_sf"/>
</dbReference>
<dbReference type="Proteomes" id="UP000019335">
    <property type="component" value="Chromosome 2"/>
</dbReference>
<dbReference type="InterPro" id="IPR043129">
    <property type="entry name" value="ATPase_NBD"/>
</dbReference>
<dbReference type="Gene3D" id="3.30.420.40">
    <property type="match status" value="1"/>
</dbReference>
<evidence type="ECO:0000259" key="3">
    <source>
        <dbReference type="Pfam" id="PF16861"/>
    </source>
</evidence>
<dbReference type="InterPro" id="IPR003696">
    <property type="entry name" value="Carbtransf_dom"/>
</dbReference>